<feature type="domain" description="G-protein coupled receptors family 1 profile" evidence="11">
    <location>
        <begin position="75"/>
        <end position="323"/>
    </location>
</feature>
<evidence type="ECO:0000259" key="11">
    <source>
        <dbReference type="PROSITE" id="PS50262"/>
    </source>
</evidence>
<dbReference type="PROSITE" id="PS00237">
    <property type="entry name" value="G_PROTEIN_RECEP_F1_1"/>
    <property type="match status" value="1"/>
</dbReference>
<dbReference type="STRING" id="409849.ENSPMGP00000006104"/>
<evidence type="ECO:0000256" key="7">
    <source>
        <dbReference type="ARBA" id="ARBA00023170"/>
    </source>
</evidence>
<keyword evidence="6 10" id="KW-0472">Membrane</keyword>
<dbReference type="GO" id="GO:0001594">
    <property type="term" value="F:trace-amine receptor activity"/>
    <property type="evidence" value="ECO:0007669"/>
    <property type="project" value="TreeGrafter"/>
</dbReference>
<dbReference type="GO" id="GO:0005886">
    <property type="term" value="C:plasma membrane"/>
    <property type="evidence" value="ECO:0007669"/>
    <property type="project" value="UniProtKB-SubCell"/>
</dbReference>
<dbReference type="SUPFAM" id="SSF81321">
    <property type="entry name" value="Family A G protein-coupled receptor-like"/>
    <property type="match status" value="1"/>
</dbReference>
<comment type="similarity">
    <text evidence="9">Belongs to the G-protein coupled receptor 1 family.</text>
</comment>
<evidence type="ECO:0000256" key="4">
    <source>
        <dbReference type="ARBA" id="ARBA00022989"/>
    </source>
</evidence>
<feature type="transmembrane region" description="Helical" evidence="10">
    <location>
        <begin position="59"/>
        <end position="83"/>
    </location>
</feature>
<dbReference type="Proteomes" id="UP000261520">
    <property type="component" value="Unplaced"/>
</dbReference>
<evidence type="ECO:0000256" key="9">
    <source>
        <dbReference type="RuleBase" id="RU000688"/>
    </source>
</evidence>
<evidence type="ECO:0000256" key="10">
    <source>
        <dbReference type="SAM" id="Phobius"/>
    </source>
</evidence>
<evidence type="ECO:0000256" key="1">
    <source>
        <dbReference type="ARBA" id="ARBA00004651"/>
    </source>
</evidence>
<dbReference type="InterPro" id="IPR017452">
    <property type="entry name" value="GPCR_Rhodpsn_7TM"/>
</dbReference>
<evidence type="ECO:0000256" key="8">
    <source>
        <dbReference type="ARBA" id="ARBA00023224"/>
    </source>
</evidence>
<dbReference type="InterPro" id="IPR050569">
    <property type="entry name" value="TAAR"/>
</dbReference>
<feature type="transmembrane region" description="Helical" evidence="10">
    <location>
        <begin position="220"/>
        <end position="243"/>
    </location>
</feature>
<evidence type="ECO:0000256" key="6">
    <source>
        <dbReference type="ARBA" id="ARBA00023136"/>
    </source>
</evidence>
<reference evidence="12" key="2">
    <citation type="submission" date="2025-09" db="UniProtKB">
        <authorList>
            <consortium name="Ensembl"/>
        </authorList>
    </citation>
    <scope>IDENTIFICATION</scope>
</reference>
<accession>A0A3B3ZNQ3</accession>
<dbReference type="Pfam" id="PF00001">
    <property type="entry name" value="7tm_1"/>
    <property type="match status" value="1"/>
</dbReference>
<feature type="transmembrane region" description="Helical" evidence="10">
    <location>
        <begin position="95"/>
        <end position="112"/>
    </location>
</feature>
<keyword evidence="5 9" id="KW-0297">G-protein coupled receptor</keyword>
<keyword evidence="13" id="KW-1185">Reference proteome</keyword>
<dbReference type="Ensembl" id="ENSPMGT00000006483.1">
    <property type="protein sequence ID" value="ENSPMGP00000006104.1"/>
    <property type="gene ID" value="ENSPMGG00000005137.1"/>
</dbReference>
<name>A0A3B3ZNQ3_9GOBI</name>
<evidence type="ECO:0000256" key="2">
    <source>
        <dbReference type="ARBA" id="ARBA00022475"/>
    </source>
</evidence>
<evidence type="ECO:0000256" key="3">
    <source>
        <dbReference type="ARBA" id="ARBA00022692"/>
    </source>
</evidence>
<dbReference type="PANTHER" id="PTHR24249:SF381">
    <property type="entry name" value="TRACE AMINE ASSOCIATED RECEPTOR 19P-RELATED"/>
    <property type="match status" value="1"/>
</dbReference>
<organism evidence="12 13">
    <name type="scientific">Periophthalmus magnuspinnatus</name>
    <dbReference type="NCBI Taxonomy" id="409849"/>
    <lineage>
        <taxon>Eukaryota</taxon>
        <taxon>Metazoa</taxon>
        <taxon>Chordata</taxon>
        <taxon>Craniata</taxon>
        <taxon>Vertebrata</taxon>
        <taxon>Euteleostomi</taxon>
        <taxon>Actinopterygii</taxon>
        <taxon>Neopterygii</taxon>
        <taxon>Teleostei</taxon>
        <taxon>Neoteleostei</taxon>
        <taxon>Acanthomorphata</taxon>
        <taxon>Gobiaria</taxon>
        <taxon>Gobiiformes</taxon>
        <taxon>Gobioidei</taxon>
        <taxon>Gobiidae</taxon>
        <taxon>Oxudercinae</taxon>
        <taxon>Periophthalmus</taxon>
    </lineage>
</organism>
<feature type="transmembrane region" description="Helical" evidence="10">
    <location>
        <begin position="269"/>
        <end position="289"/>
    </location>
</feature>
<feature type="transmembrane region" description="Helical" evidence="10">
    <location>
        <begin position="132"/>
        <end position="153"/>
    </location>
</feature>
<evidence type="ECO:0000313" key="12">
    <source>
        <dbReference type="Ensembl" id="ENSPMGP00000006104.1"/>
    </source>
</evidence>
<evidence type="ECO:0000256" key="5">
    <source>
        <dbReference type="ARBA" id="ARBA00023040"/>
    </source>
</evidence>
<keyword evidence="7 9" id="KW-0675">Receptor</keyword>
<dbReference type="InterPro" id="IPR000276">
    <property type="entry name" value="GPCR_Rhodpsn"/>
</dbReference>
<evidence type="ECO:0000313" key="13">
    <source>
        <dbReference type="Proteomes" id="UP000261520"/>
    </source>
</evidence>
<proteinExistence type="inferred from homology"/>
<sequence>MGFTCDHIILIAKTFEIWSMEDIRRYIRKGPSFDETELCFPHLHNSSCRKSKIDPTYNLITNVLLGFASMLTSILNLLVIIAITHFKKLHTAPNLIILSLAVSDFLVGLVVIPVDGIKWKICWSLSDLMCVMYYILVSAIFFSSVGNIILLSVDRYVAICQPLHYQNRMTGKVINISICVCWLYAFGYSILFFYGNLMYPGKFKSCEGECVIYFSKEVDIIMGFVIPFGIIIVLYTTVVIVAVSQVRAMRSHVTAVTSKQKSKRSEIKAVRKLGIVVVVYLACYCPYFFAVYSKTYITILGTPLILITISIIYLNSCLNPLMYTFLFAWFRKAIKLIVTLQILKPGSSDAIFS</sequence>
<reference evidence="12" key="1">
    <citation type="submission" date="2025-08" db="UniProtKB">
        <authorList>
            <consortium name="Ensembl"/>
        </authorList>
    </citation>
    <scope>IDENTIFICATION</scope>
</reference>
<keyword evidence="4 10" id="KW-1133">Transmembrane helix</keyword>
<comment type="subcellular location">
    <subcellularLocation>
        <location evidence="1">Cell membrane</location>
        <topology evidence="1">Multi-pass membrane protein</topology>
    </subcellularLocation>
</comment>
<dbReference type="Gene3D" id="1.20.1070.10">
    <property type="entry name" value="Rhodopsin 7-helix transmembrane proteins"/>
    <property type="match status" value="1"/>
</dbReference>
<keyword evidence="8 9" id="KW-0807">Transducer</keyword>
<keyword evidence="2" id="KW-1003">Cell membrane</keyword>
<feature type="transmembrane region" description="Helical" evidence="10">
    <location>
        <begin position="173"/>
        <end position="194"/>
    </location>
</feature>
<dbReference type="PRINTS" id="PR00237">
    <property type="entry name" value="GPCRRHODOPSN"/>
</dbReference>
<protein>
    <recommendedName>
        <fullName evidence="11">G-protein coupled receptors family 1 profile domain-containing protein</fullName>
    </recommendedName>
</protein>
<dbReference type="PROSITE" id="PS50262">
    <property type="entry name" value="G_PROTEIN_RECEP_F1_2"/>
    <property type="match status" value="1"/>
</dbReference>
<dbReference type="PANTHER" id="PTHR24249">
    <property type="entry name" value="HISTAMINE RECEPTOR-RELATED G-PROTEIN COUPLED RECEPTOR"/>
    <property type="match status" value="1"/>
</dbReference>
<keyword evidence="3 9" id="KW-0812">Transmembrane</keyword>
<dbReference type="AlphaFoldDB" id="A0A3B3ZNQ3"/>